<feature type="transmembrane region" description="Helical" evidence="8">
    <location>
        <begin position="164"/>
        <end position="185"/>
    </location>
</feature>
<feature type="transmembrane region" description="Helical" evidence="8">
    <location>
        <begin position="314"/>
        <end position="333"/>
    </location>
</feature>
<evidence type="ECO:0000256" key="7">
    <source>
        <dbReference type="ARBA" id="ARBA00023136"/>
    </source>
</evidence>
<dbReference type="PANTHER" id="PTHR34975:SF2">
    <property type="entry name" value="SPORE GERMINATION PROTEIN A2"/>
    <property type="match status" value="1"/>
</dbReference>
<sequence>MTVQLTKVQLFLLMFVMQTGFVYTSVQNLIIEHAHRDATVQFLVVAFIFFLQLLFFERVHQYFFLNSFTKALYLIYWTLYITIFVSYITYVLTSWVFPNTPTIVLIGIFLSVCLYASVSRPETAVNIGVVLIPMLFLFLIFMFLTVPSLNPTNLLPLFYDRSNTWFMGFVYSTYAFGGAETYIILRKYLFKNEKVSKKVITIYSIILTSFYLLAISFTLMYFALDEIKIVPEPILYILHSVEVTFVKRLDLFFVYIWLSWSLVTIVNYVLVMRLVYFEKKIKSPIMKQLVFFTLVGVTANLWIRFSLLEFFTNYLVYGTIFFTFLLPIIIIILNKVRGRTLSESEKSS</sequence>
<evidence type="ECO:0000256" key="4">
    <source>
        <dbReference type="ARBA" id="ARBA00022544"/>
    </source>
</evidence>
<evidence type="ECO:0000313" key="10">
    <source>
        <dbReference type="Proteomes" id="UP000619101"/>
    </source>
</evidence>
<keyword evidence="10" id="KW-1185">Reference proteome</keyword>
<keyword evidence="5 8" id="KW-0812">Transmembrane</keyword>
<comment type="caution">
    <text evidence="9">The sequence shown here is derived from an EMBL/GenBank/DDBJ whole genome shotgun (WGS) entry which is preliminary data.</text>
</comment>
<feature type="transmembrane region" description="Helical" evidence="8">
    <location>
        <begin position="40"/>
        <end position="59"/>
    </location>
</feature>
<evidence type="ECO:0000256" key="3">
    <source>
        <dbReference type="ARBA" id="ARBA00022448"/>
    </source>
</evidence>
<keyword evidence="4" id="KW-0309">Germination</keyword>
<evidence type="ECO:0000256" key="6">
    <source>
        <dbReference type="ARBA" id="ARBA00022989"/>
    </source>
</evidence>
<organism evidence="9 10">
    <name type="scientific">Solibacillus faecavium</name>
    <dbReference type="NCBI Taxonomy" id="2762221"/>
    <lineage>
        <taxon>Bacteria</taxon>
        <taxon>Bacillati</taxon>
        <taxon>Bacillota</taxon>
        <taxon>Bacilli</taxon>
        <taxon>Bacillales</taxon>
        <taxon>Caryophanaceae</taxon>
        <taxon>Solibacillus</taxon>
    </lineage>
</organism>
<evidence type="ECO:0000256" key="8">
    <source>
        <dbReference type="SAM" id="Phobius"/>
    </source>
</evidence>
<dbReference type="EMBL" id="JACSPZ010000002">
    <property type="protein sequence ID" value="MBD8036351.1"/>
    <property type="molecule type" value="Genomic_DNA"/>
</dbReference>
<feature type="transmembrane region" description="Helical" evidence="8">
    <location>
        <begin position="252"/>
        <end position="277"/>
    </location>
</feature>
<accession>A0ABR8XWM5</accession>
<evidence type="ECO:0000256" key="1">
    <source>
        <dbReference type="ARBA" id="ARBA00004141"/>
    </source>
</evidence>
<name>A0ABR8XWM5_9BACL</name>
<feature type="transmembrane region" description="Helical" evidence="8">
    <location>
        <begin position="205"/>
        <end position="224"/>
    </location>
</feature>
<feature type="transmembrane region" description="Helical" evidence="8">
    <location>
        <begin position="96"/>
        <end position="116"/>
    </location>
</feature>
<comment type="subcellular location">
    <subcellularLocation>
        <location evidence="1">Membrane</location>
        <topology evidence="1">Multi-pass membrane protein</topology>
    </subcellularLocation>
</comment>
<protein>
    <submittedName>
        <fullName evidence="9">GerAB/ArcD/ProY family transporter</fullName>
    </submittedName>
</protein>
<dbReference type="PANTHER" id="PTHR34975">
    <property type="entry name" value="SPORE GERMINATION PROTEIN A2"/>
    <property type="match status" value="1"/>
</dbReference>
<keyword evidence="3" id="KW-0813">Transport</keyword>
<evidence type="ECO:0000256" key="2">
    <source>
        <dbReference type="ARBA" id="ARBA00007998"/>
    </source>
</evidence>
<keyword evidence="6 8" id="KW-1133">Transmembrane helix</keyword>
<dbReference type="InterPro" id="IPR004761">
    <property type="entry name" value="Spore_GerAB"/>
</dbReference>
<keyword evidence="7 8" id="KW-0472">Membrane</keyword>
<dbReference type="Proteomes" id="UP000619101">
    <property type="component" value="Unassembled WGS sequence"/>
</dbReference>
<proteinExistence type="inferred from homology"/>
<feature type="transmembrane region" description="Helical" evidence="8">
    <location>
        <begin position="123"/>
        <end position="144"/>
    </location>
</feature>
<feature type="transmembrane region" description="Helical" evidence="8">
    <location>
        <begin position="71"/>
        <end position="90"/>
    </location>
</feature>
<reference evidence="9 10" key="1">
    <citation type="submission" date="2020-08" db="EMBL/GenBank/DDBJ databases">
        <title>A Genomic Blueprint of the Chicken Gut Microbiome.</title>
        <authorList>
            <person name="Gilroy R."/>
            <person name="Ravi A."/>
            <person name="Getino M."/>
            <person name="Pursley I."/>
            <person name="Horton D.L."/>
            <person name="Alikhan N.-F."/>
            <person name="Baker D."/>
            <person name="Gharbi K."/>
            <person name="Hall N."/>
            <person name="Watson M."/>
            <person name="Adriaenssens E.M."/>
            <person name="Foster-Nyarko E."/>
            <person name="Jarju S."/>
            <person name="Secka A."/>
            <person name="Antonio M."/>
            <person name="Oren A."/>
            <person name="Chaudhuri R."/>
            <person name="La Ragione R.M."/>
            <person name="Hildebrand F."/>
            <person name="Pallen M.J."/>
        </authorList>
    </citation>
    <scope>NUCLEOTIDE SEQUENCE [LARGE SCALE GENOMIC DNA]</scope>
    <source>
        <strain evidence="9 10">A46</strain>
    </source>
</reference>
<dbReference type="RefSeq" id="WP_191699300.1">
    <property type="nucleotide sequence ID" value="NZ_JACSPZ010000002.1"/>
</dbReference>
<dbReference type="Pfam" id="PF03845">
    <property type="entry name" value="Spore_permease"/>
    <property type="match status" value="1"/>
</dbReference>
<evidence type="ECO:0000313" key="9">
    <source>
        <dbReference type="EMBL" id="MBD8036351.1"/>
    </source>
</evidence>
<gene>
    <name evidence="9" type="ORF">H9635_06305</name>
</gene>
<evidence type="ECO:0000256" key="5">
    <source>
        <dbReference type="ARBA" id="ARBA00022692"/>
    </source>
</evidence>
<feature type="transmembrane region" description="Helical" evidence="8">
    <location>
        <begin position="289"/>
        <end position="308"/>
    </location>
</feature>
<comment type="similarity">
    <text evidence="2">Belongs to the amino acid-polyamine-organocation (APC) superfamily. Spore germination protein (SGP) (TC 2.A.3.9) family.</text>
</comment>